<dbReference type="STRING" id="697329.Rumal_3029"/>
<evidence type="ECO:0000313" key="2">
    <source>
        <dbReference type="Proteomes" id="UP000006919"/>
    </source>
</evidence>
<dbReference type="eggNOG" id="COG1595">
    <property type="taxonomic scope" value="Bacteria"/>
</dbReference>
<dbReference type="RefSeq" id="WP_013499603.1">
    <property type="nucleotide sequence ID" value="NC_014833.1"/>
</dbReference>
<dbReference type="InterPro" id="IPR011047">
    <property type="entry name" value="Quinoprotein_ADH-like_sf"/>
</dbReference>
<dbReference type="InterPro" id="IPR013324">
    <property type="entry name" value="RNA_pol_sigma_r3/r4-like"/>
</dbReference>
<organism evidence="1 2">
    <name type="scientific">Ruminococcus albus (strain ATCC 27210 / DSM 20455 / JCM 14654 / NCDO 2250 / 7)</name>
    <dbReference type="NCBI Taxonomy" id="697329"/>
    <lineage>
        <taxon>Bacteria</taxon>
        <taxon>Bacillati</taxon>
        <taxon>Bacillota</taxon>
        <taxon>Clostridia</taxon>
        <taxon>Eubacteriales</taxon>
        <taxon>Oscillospiraceae</taxon>
        <taxon>Ruminococcus</taxon>
    </lineage>
</organism>
<dbReference type="SUPFAM" id="SSF88659">
    <property type="entry name" value="Sigma3 and sigma4 domains of RNA polymerase sigma factors"/>
    <property type="match status" value="1"/>
</dbReference>
<gene>
    <name evidence="1" type="ordered locus">Rumal_3029</name>
</gene>
<accession>E6UEA4</accession>
<name>E6UEA4_RUMA7</name>
<proteinExistence type="predicted"/>
<protein>
    <submittedName>
        <fullName evidence="1">Uncharacterized protein</fullName>
    </submittedName>
</protein>
<dbReference type="EMBL" id="CP002403">
    <property type="protein sequence ID" value="ADU23494.1"/>
    <property type="molecule type" value="Genomic_DNA"/>
</dbReference>
<reference evidence="1 2" key="1">
    <citation type="journal article" date="2011" name="J. Bacteriol.">
        <title>Complete genome of the cellulolytic ruminal bacterium Ruminococcus albus 7.</title>
        <authorList>
            <person name="Suen G."/>
            <person name="Stevenson D.M."/>
            <person name="Bruce D.C."/>
            <person name="Chertkov O."/>
            <person name="Copeland A."/>
            <person name="Cheng J.F."/>
            <person name="Detter C."/>
            <person name="Detter J.C."/>
            <person name="Goodwin L.A."/>
            <person name="Han C.S."/>
            <person name="Hauser L.J."/>
            <person name="Ivanova N.N."/>
            <person name="Kyrpides N.C."/>
            <person name="Land M.L."/>
            <person name="Lapidus A."/>
            <person name="Lucas S."/>
            <person name="Ovchinnikova G."/>
            <person name="Pitluck S."/>
            <person name="Tapia R."/>
            <person name="Woyke T."/>
            <person name="Boyum J."/>
            <person name="Mead D."/>
            <person name="Weimer P.J."/>
        </authorList>
    </citation>
    <scope>NUCLEOTIDE SEQUENCE [LARGE SCALE GENOMIC DNA]</scope>
    <source>
        <strain evidence="2">ATCC 27210 / DSM 20455 / JCM 14654 / NCDO 2250 / 7</strain>
    </source>
</reference>
<evidence type="ECO:0000313" key="1">
    <source>
        <dbReference type="EMBL" id="ADU23494.1"/>
    </source>
</evidence>
<dbReference type="Proteomes" id="UP000006919">
    <property type="component" value="Chromosome"/>
</dbReference>
<sequence length="920" mass="104188">MEQNSKRTYFEKQYLRLYNKLYYCALAVICSKKEAEEAVREGVLTMYSRLDDNCSSREFDVRIFAALTEAAERLRQTGGFSRSEKVRGDDDTQLLAELGKISHKERLCTALNGIAGLSAADIAEITDIRVSEVRTNISLGKGRLKKSGLKAMRRGMLIKGQEDMFPLPEKLRPENIGDMLDNGSMVMTSAAIEAGYKEVREIHRRRTIPRSVIAVAAVLAVGGTGLWLHSRNTDEKPRTEDTAVVQAESKDTGFKGLRRGSYKSLHTFLSADTNDRDSAETIPDGRYFFSKDPDSTVRSISLEMRSFYESLCLYDGSSDTIPLTEDRLEKDKRSERKTLNAVNEENGIAYIADRAEFNRCRLDSGKAVYDENDLMSGTYLVKQLANEHIRNDRKPFPLLLGATFDGDHIIAAYDFHLPEELNEKAIYHEYCGICIFDKNSGELLYEYEQPGILEDLIFGENGRLTLISEYSAGRNAARAEMYNSGDPAFLPKTYENGEGSLIAEDDIYIAAKSQSAVLTIMSSIDPSDDVGCTDIMALTAYPSSILECKDEVLLISNSDDRAQIIKIDISDGQEITAVNYAPEECMISLYDKPDSFSKENGIYYISDQYSAVAFDEELNYLGGYERTVYNEQTENDEDLWNIPKLRSALVGSTVYFADINEGSYLPEHDVRIVESADLSDIDSPKVTKYLDDPLSAPAADYFESNGMDFFLNDEQLFHLKEYYQDDSTYKITPQLISLRPEDTAEGSLRYYSVDWSEEEERSLFEIIDEIPINKPGTLSEFDIGKMFILWGSDFCLHNGRYICLPLETEYDYDSKEITFEEYEKLYDSENSENLDLDYDEENGRERYLYYNSVTAKQSYILLDTDGGKLNMVCTTPPSERVFTDLSSQDIYETSSIGFVVKDGYIYIFNKDRSADAYPIA</sequence>
<dbReference type="InterPro" id="IPR036388">
    <property type="entry name" value="WH-like_DNA-bd_sf"/>
</dbReference>
<dbReference type="KEGG" id="ral:Rumal_3029"/>
<dbReference type="HOGENOM" id="CLU_316837_0_0_9"/>
<dbReference type="AlphaFoldDB" id="E6UEA4"/>
<dbReference type="SUPFAM" id="SSF50998">
    <property type="entry name" value="Quinoprotein alcohol dehydrogenase-like"/>
    <property type="match status" value="1"/>
</dbReference>
<dbReference type="Gene3D" id="1.10.10.10">
    <property type="entry name" value="Winged helix-like DNA-binding domain superfamily/Winged helix DNA-binding domain"/>
    <property type="match status" value="1"/>
</dbReference>
<dbReference type="OrthoDB" id="1813976at2"/>